<accession>U2ZYT8</accession>
<reference evidence="1 2" key="1">
    <citation type="submission" date="2013-09" db="EMBL/GenBank/DDBJ databases">
        <title>Whole genome shotgun sequence of Vibrio proteolyticus NBRC 13287.</title>
        <authorList>
            <person name="Isaki S."/>
            <person name="Hosoyama A."/>
            <person name="Numata M."/>
            <person name="Hashimoto M."/>
            <person name="Hosoyama Y."/>
            <person name="Tsuchikane K."/>
            <person name="Noguchi M."/>
            <person name="Hirakata S."/>
            <person name="Ichikawa N."/>
            <person name="Ohji S."/>
            <person name="Yamazoe A."/>
            <person name="Fujita N."/>
        </authorList>
    </citation>
    <scope>NUCLEOTIDE SEQUENCE [LARGE SCALE GENOMIC DNA]</scope>
    <source>
        <strain evidence="1 2">NBRC 13287</strain>
    </source>
</reference>
<name>U2ZYT8_VIBPR</name>
<evidence type="ECO:0008006" key="3">
    <source>
        <dbReference type="Google" id="ProtNLM"/>
    </source>
</evidence>
<protein>
    <recommendedName>
        <fullName evidence="3">Glycosyltransferase 2-like domain-containing protein</fullName>
    </recommendedName>
</protein>
<dbReference type="SUPFAM" id="SSF53448">
    <property type="entry name" value="Nucleotide-diphospho-sugar transferases"/>
    <property type="match status" value="1"/>
</dbReference>
<sequence length="264" mass="30458">MHEYHHASYQLKPLIQSDKIAEQPVVVSLTSYSKRIYDVYLVLESIAQQTVKPNRVILWLAEDELTADELPVTLKQRLDFGLEVRFCPDTRSYKKIVPTLELCPESIVITLDDDIIYPHDTIENLLREHQKYPQAILGNRAHEITFEKGKVQPYKHWNKEVSQQSDHLFLTGCGAILYPPGSLSQAVTDQSLFMQLCPHADDIWLYVMAKLQGTEIRKAQGRCFKHFIQIANNQDNGLNKLNVDRGRNDSQLKAVLNHFNYSLR</sequence>
<evidence type="ECO:0000313" key="2">
    <source>
        <dbReference type="Proteomes" id="UP000016570"/>
    </source>
</evidence>
<dbReference type="InterPro" id="IPR029044">
    <property type="entry name" value="Nucleotide-diphossugar_trans"/>
</dbReference>
<gene>
    <name evidence="1" type="ORF">VPR01S_04_02100</name>
</gene>
<dbReference type="Proteomes" id="UP000016570">
    <property type="component" value="Unassembled WGS sequence"/>
</dbReference>
<dbReference type="EMBL" id="BATJ01000004">
    <property type="protein sequence ID" value="GAD66605.1"/>
    <property type="molecule type" value="Genomic_DNA"/>
</dbReference>
<organism evidence="1 2">
    <name type="scientific">Vibrio proteolyticus NBRC 13287</name>
    <dbReference type="NCBI Taxonomy" id="1219065"/>
    <lineage>
        <taxon>Bacteria</taxon>
        <taxon>Pseudomonadati</taxon>
        <taxon>Pseudomonadota</taxon>
        <taxon>Gammaproteobacteria</taxon>
        <taxon>Vibrionales</taxon>
        <taxon>Vibrionaceae</taxon>
        <taxon>Vibrio</taxon>
    </lineage>
</organism>
<dbReference type="AlphaFoldDB" id="U2ZYT8"/>
<dbReference type="Gene3D" id="3.90.550.10">
    <property type="entry name" value="Spore Coat Polysaccharide Biosynthesis Protein SpsA, Chain A"/>
    <property type="match status" value="1"/>
</dbReference>
<dbReference type="eggNOG" id="COG0463">
    <property type="taxonomic scope" value="Bacteria"/>
</dbReference>
<dbReference type="STRING" id="1219065.VPR01S_04_02100"/>
<comment type="caution">
    <text evidence="1">The sequence shown here is derived from an EMBL/GenBank/DDBJ whole genome shotgun (WGS) entry which is preliminary data.</text>
</comment>
<keyword evidence="2" id="KW-1185">Reference proteome</keyword>
<evidence type="ECO:0000313" key="1">
    <source>
        <dbReference type="EMBL" id="GAD66605.1"/>
    </source>
</evidence>
<proteinExistence type="predicted"/>